<name>A0A160I590_HV1</name>
<comment type="subcellular location">
    <molecule>Transmembrane protein gp41</molecule>
    <subcellularLocation>
        <location evidence="32">Virion membrane</location>
        <topology evidence="32">Single-pass type I membrane protein</topology>
    </subcellularLocation>
    <subcellularLocation>
        <location evidence="32">Host cell membrane</location>
        <topology evidence="32">Single-pass type I membrane protein</topology>
    </subcellularLocation>
    <subcellularLocation>
        <location evidence="32">Host endosome membrane</location>
        <topology evidence="32">Single-pass type I membrane protein</topology>
    </subcellularLocation>
    <text evidence="32">It is probably concentrated at the site of budding and incorporated into the virions possibly by contacts between the cytoplasmic tail of Env and the N-terminus of Gag.</text>
</comment>
<dbReference type="GO" id="GO:0019082">
    <property type="term" value="P:viral protein processing"/>
    <property type="evidence" value="ECO:0007669"/>
    <property type="project" value="UniProtKB-UniRule"/>
</dbReference>
<feature type="compositionally biased region" description="Basic and acidic residues" evidence="34">
    <location>
        <begin position="715"/>
        <end position="732"/>
    </location>
</feature>
<evidence type="ECO:0000256" key="24">
    <source>
        <dbReference type="ARBA" id="ARBA00023054"/>
    </source>
</evidence>
<feature type="disulfide bond" evidence="32">
    <location>
        <begin position="374"/>
        <end position="407"/>
    </location>
</feature>
<protein>
    <recommendedName>
        <fullName evidence="32">Envelope glycoprotein gp160</fullName>
    </recommendedName>
    <alternativeName>
        <fullName evidence="32">Env polyprotein</fullName>
    </alternativeName>
    <component>
        <recommendedName>
            <fullName evidence="32">Surface protein gp120</fullName>
            <shortName evidence="32">SU</shortName>
        </recommendedName>
        <alternativeName>
            <fullName evidence="32">Glycoprotein 120</fullName>
            <shortName evidence="32">gp120</shortName>
        </alternativeName>
    </component>
    <component>
        <recommendedName>
            <fullName evidence="32">Transmembrane protein gp41</fullName>
            <shortName evidence="32">TM</shortName>
        </recommendedName>
        <alternativeName>
            <fullName evidence="32">Glycoprotein 41</fullName>
            <shortName evidence="32">gp41</shortName>
        </alternativeName>
    </component>
</protein>
<evidence type="ECO:0000256" key="25">
    <source>
        <dbReference type="ARBA" id="ARBA00023136"/>
    </source>
</evidence>
<comment type="similarity">
    <text evidence="32">Belongs to the HIV-1 env protein family.</text>
</comment>
<keyword evidence="16 32" id="KW-0732">Signal</keyword>
<feature type="disulfide bond" evidence="32">
    <location>
        <begin position="587"/>
        <end position="593"/>
    </location>
</feature>
<reference evidence="37" key="1">
    <citation type="journal article" date="2016" name="Science">
        <title>HIV-1 therapy with monoclonal antibody 3BNC117 elicits host immune responses against HIV-1.</title>
        <authorList>
            <person name="Schoofs T."/>
            <person name="Klein F."/>
            <person name="Braunschweig M."/>
            <person name="Kreider E.F."/>
            <person name="Feldmann A."/>
            <person name="Nogueira L."/>
            <person name="Oliveira T."/>
            <person name="Lorenzi J.C.C."/>
            <person name="Parrish E.H."/>
            <person name="Learn G.H."/>
            <person name="West A.P.Jr."/>
            <person name="Bjorkman P.J."/>
            <person name="Schlesinger S.J."/>
            <person name="Seaman M.S."/>
            <person name="Czartoski J."/>
            <person name="McElrath M.J."/>
            <person name="Pfeifer N."/>
            <person name="Hahn B.H."/>
            <person name="Caskey M."/>
            <person name="Nussenzweig M.C."/>
        </authorList>
    </citation>
    <scope>NUCLEOTIDE SEQUENCE</scope>
    <source>
        <strain evidence="37">2E2-D0-0727Pl5.C8_S8</strain>
    </source>
</reference>
<evidence type="ECO:0000259" key="35">
    <source>
        <dbReference type="Pfam" id="PF00516"/>
    </source>
</evidence>
<evidence type="ECO:0000256" key="9">
    <source>
        <dbReference type="ARBA" id="ARBA00022511"/>
    </source>
</evidence>
<keyword evidence="11 32" id="KW-0945">Host-virus interaction</keyword>
<comment type="domain">
    <text evidence="32">The membrane proximal external region (MPER) present in gp41 is a tryptophan-rich region recognized by the antibodies 2F5, Z13, and 4E10. MPER seems to play a role in fusion.</text>
</comment>
<feature type="region of interest" description="CD4-binding loop" evidence="32">
    <location>
        <begin position="353"/>
        <end position="363"/>
    </location>
</feature>
<dbReference type="Pfam" id="PF00517">
    <property type="entry name" value="GP41"/>
    <property type="match status" value="1"/>
</dbReference>
<dbReference type="HAMAP" id="MF_04083">
    <property type="entry name" value="HIV_ENV"/>
    <property type="match status" value="1"/>
</dbReference>
<dbReference type="FunFam" id="2.170.40.20:FF:000003">
    <property type="entry name" value="Envelope glycoprotein gp160"/>
    <property type="match status" value="1"/>
</dbReference>
<comment type="miscellaneous">
    <text evidence="32">Inhibitors targeting HIV-1 viral envelope proteins are used as antiretroviral drugs. Attachment of virions to the cell surface via non-specific interactions and CD4 binding can be blocked by inhibitors that include cyanovirin-N, cyclotriazadisulfonamide analogs, PRO 2000, TNX 355 and PRO 542. In addition, BMS 806 can block CD4-induced conformational changes. Env interactions with the coreceptor molecules can be targeted by CCR5 antagonists including SCH-D, maraviroc (UK 427857) and aplaviroc (GW 873140), and the CXCR4 antagonist AMD 070. Fusion of viral and cellular membranes can be inhibited by peptides such as enfuvirtide and tifuvirtide (T 1249). Resistance to inhibitors associated with mutations in Env are observed. Most of the time, single mutations confer only a modest reduction in drug susceptibility. Combination of several mutations is usually required to develop a high-level drug resistance.</text>
</comment>
<evidence type="ECO:0000256" key="8">
    <source>
        <dbReference type="ARBA" id="ARBA00022510"/>
    </source>
</evidence>
<dbReference type="Pfam" id="PF00516">
    <property type="entry name" value="GP120"/>
    <property type="match status" value="2"/>
</dbReference>
<feature type="topological domain" description="Cytoplasmic" evidence="32">
    <location>
        <begin position="695"/>
        <end position="845"/>
    </location>
</feature>
<comment type="subunit">
    <text evidence="32">The mature envelope protein (Env) consists of a homotrimer of non-covalently associated gp120-gp41 heterodimers. The resulting complex protrudes from the virus surface as a spike. There seems to be as few as 10 spikes on the average virion. Surface protein gp120 interacts with host CD4, CCR5 and CXCR4. Gp120 also interacts with the C-type lectins CD209/DC-SIGN and CLEC4M/DC-SIGNR (collectively referred to as DC-SIGN(R)). Gp120 and gp41 interact with GalCer. Gp120 interacts with host ITGA4/ITGB7 complex; on CD4+ T-cells, this interaction results in rapid activation of integrin ITGAL/LFA-1, which facilitates efficient cell-to-cell spreading of HIV-1. Gp120 interacts with cell-associated heparan sulfate; this interaction increases virus infectivity on permissive cells and may be involved in infection of CD4- cells.</text>
</comment>
<comment type="domain">
    <text evidence="32 33">The 17 amino acids long immunosuppressive region is present in many retroviral envelope proteins. Synthetic peptides derived from this relatively conserved sequence inhibit immune function in vitro and in vivo.</text>
</comment>
<keyword evidence="9 32" id="KW-1032">Host cell membrane</keyword>
<dbReference type="FunFam" id="1.10.287.210:FF:000001">
    <property type="entry name" value="Envelope glycoprotein gp160"/>
    <property type="match status" value="1"/>
</dbReference>
<proteinExistence type="inferred from homology"/>
<comment type="domain">
    <text evidence="32">The CD4-binding region is targeted by the antibody b12.</text>
</comment>
<dbReference type="InterPro" id="IPR000328">
    <property type="entry name" value="GP41-like"/>
</dbReference>
<evidence type="ECO:0000256" key="32">
    <source>
        <dbReference type="HAMAP-Rule" id="MF_04083"/>
    </source>
</evidence>
<dbReference type="InterPro" id="IPR037527">
    <property type="entry name" value="Gp160"/>
</dbReference>
<feature type="disulfide bond" evidence="32">
    <location>
        <begin position="209"/>
        <end position="238"/>
    </location>
</feature>
<feature type="transmembrane region" description="Helical" evidence="33">
    <location>
        <begin position="667"/>
        <end position="694"/>
    </location>
</feature>
<keyword evidence="20 32" id="KW-0261">Viral envelope protein</keyword>
<keyword evidence="21 32" id="KW-1164">Virus endocytosis by host</keyword>
<dbReference type="EMBL" id="KX028318">
    <property type="protein sequence ID" value="ANC61063.1"/>
    <property type="molecule type" value="Genomic_RNA"/>
</dbReference>
<accession>A0A160I590</accession>
<keyword evidence="15 32" id="KW-0053">Apoptosis</keyword>
<feature type="disulfide bond" evidence="32">
    <location>
        <begin position="367"/>
        <end position="434"/>
    </location>
</feature>
<keyword evidence="29 32" id="KW-0899">Viral immunoevasion</keyword>
<comment type="PTM">
    <text evidence="32">Palmitoylation of the transmembrane protein and of Env polyprotein (prior to its proteolytic cleavage) is essential for their association with host cell membrane lipid rafts. Palmitoylation is therefore required for envelope trafficking to classical lipid rafts, but not for viral replication.</text>
</comment>
<evidence type="ECO:0000256" key="3">
    <source>
        <dbReference type="ARBA" id="ARBA00004505"/>
    </source>
</evidence>
<dbReference type="GO" id="GO:0020002">
    <property type="term" value="C:host cell plasma membrane"/>
    <property type="evidence" value="ECO:0007669"/>
    <property type="project" value="UniProtKB-SubCell"/>
</dbReference>
<keyword evidence="8 32" id="KW-1170">Fusion of virus membrane with host endosomal membrane</keyword>
<evidence type="ECO:0000256" key="13">
    <source>
        <dbReference type="ARBA" id="ARBA00022685"/>
    </source>
</evidence>
<feature type="region of interest" description="MPER; binding to GalCer" evidence="32">
    <location>
        <begin position="651"/>
        <end position="672"/>
    </location>
</feature>
<keyword evidence="24 32" id="KW-0175">Coiled coil</keyword>
<feature type="transmembrane region" description="Helical" evidence="33">
    <location>
        <begin position="501"/>
        <end position="524"/>
    </location>
</feature>
<dbReference type="GO" id="GO:0044175">
    <property type="term" value="C:host cell endosome membrane"/>
    <property type="evidence" value="ECO:0007669"/>
    <property type="project" value="UniProtKB-SubCell"/>
</dbReference>
<keyword evidence="13 32" id="KW-0165">Cleavage on pair of basic residues</keyword>
<dbReference type="GO" id="GO:0039654">
    <property type="term" value="P:fusion of virus membrane with host endosome membrane"/>
    <property type="evidence" value="ECO:0007669"/>
    <property type="project" value="UniProtKB-UniRule"/>
</dbReference>
<keyword evidence="26 32" id="KW-0564">Palmitate</keyword>
<comment type="PTM">
    <text evidence="32">Highly glycosylated by host. The high number of glycan on the protein is reffered to as 'glycan shield' because it contributes to hide protein sequence from adaptive immune system.</text>
</comment>
<keyword evidence="27 32" id="KW-1015">Disulfide bond</keyword>
<feature type="chain" id="PRO_5023442722" description="Transmembrane protein gp41" evidence="32">
    <location>
        <begin position="501"/>
        <end position="845"/>
    </location>
</feature>
<feature type="chain" id="PRO_5023442721" description="Envelope glycoprotein gp160" evidence="32">
    <location>
        <begin position="31"/>
        <end position="845"/>
    </location>
</feature>
<evidence type="ECO:0000256" key="7">
    <source>
        <dbReference type="ARBA" id="ARBA00022506"/>
    </source>
</evidence>
<dbReference type="CDD" id="cd09909">
    <property type="entry name" value="HIV-1-like_HR1-HR2"/>
    <property type="match status" value="1"/>
</dbReference>
<dbReference type="GO" id="GO:0052031">
    <property type="term" value="P:symbiont-mediated perturbation of host defense response"/>
    <property type="evidence" value="ECO:0007669"/>
    <property type="project" value="UniProtKB-UniRule"/>
</dbReference>
<feature type="region of interest" description="Fusion peptide" evidence="32">
    <location>
        <begin position="501"/>
        <end position="521"/>
    </location>
</feature>
<comment type="PTM">
    <text evidence="32">Specific enzymatic cleavages in vivo yield mature proteins. Envelope glycoproteins are synthesized as a inactive precursor that is heavily N-glycosylated and processed likely by host cell furin in the Golgi to yield the mature SU and TM proteins. The cleavage site between SU and TM requires the minimal sequence [KR]-X-[KR]-R. About 2 of the 9 disulfide bonds of gp41 are reduced by P4HB/PDI, following binding to CD4 receptor.</text>
</comment>
<evidence type="ECO:0000256" key="17">
    <source>
        <dbReference type="ARBA" id="ARBA00022804"/>
    </source>
</evidence>
<feature type="short sequence motif" description="YXXL motif; contains endocytosis signal" evidence="32">
    <location>
        <begin position="701"/>
        <end position="704"/>
    </location>
</feature>
<feature type="domain" description="Human immunodeficiency virus 1 envelope glycoprotein Gp120" evidence="35">
    <location>
        <begin position="141"/>
        <end position="500"/>
    </location>
</feature>
<organism evidence="37">
    <name type="scientific">Human immunodeficiency virus type 1</name>
    <name type="common">HIV-1</name>
    <dbReference type="NCBI Taxonomy" id="11676"/>
    <lineage>
        <taxon>Viruses</taxon>
        <taxon>Riboviria</taxon>
        <taxon>Pararnavirae</taxon>
        <taxon>Artverviricota</taxon>
        <taxon>Revtraviricetes</taxon>
        <taxon>Ortervirales</taxon>
        <taxon>Retroviridae</taxon>
        <taxon>Orthoretrovirinae</taxon>
        <taxon>Lentivirus</taxon>
        <taxon>Lentivirus humimdef1</taxon>
    </lineage>
</organism>
<feature type="disulfide bond" evidence="32">
    <location>
        <begin position="52"/>
        <end position="72"/>
    </location>
</feature>
<evidence type="ECO:0000259" key="36">
    <source>
        <dbReference type="Pfam" id="PF00517"/>
    </source>
</evidence>
<dbReference type="InterPro" id="IPR000777">
    <property type="entry name" value="HIV1_Gp120"/>
</dbReference>
<comment type="subcellular location">
    <molecule>Surface protein gp120</molecule>
    <subcellularLocation>
        <location evidence="32">Virion membrane</location>
        <topology evidence="32">Peripheral membrane protein</topology>
    </subcellularLocation>
    <subcellularLocation>
        <location evidence="32">Host cell membrane</location>
        <topology evidence="32">Peripheral membrane protein</topology>
    </subcellularLocation>
    <subcellularLocation>
        <location evidence="32">Host endosome membrane</location>
        <topology evidence="32">Single-pass type I membrane protein</topology>
    </subcellularLocation>
    <text evidence="32">The surface protein is not anchored to the viral envelope, but associates with the extravirion surface through its binding to TM. It is probably concentrated at the site of budding and incorporated into the virions possibly by contacts between the cytoplasmic tail of Env and the N-terminus of Gag.</text>
</comment>
<evidence type="ECO:0000256" key="2">
    <source>
        <dbReference type="ARBA" id="ARBA00004433"/>
    </source>
</evidence>
<evidence type="ECO:0000256" key="23">
    <source>
        <dbReference type="ARBA" id="ARBA00023046"/>
    </source>
</evidence>
<keyword evidence="14 32" id="KW-0812">Transmembrane</keyword>
<evidence type="ECO:0000256" key="20">
    <source>
        <dbReference type="ARBA" id="ARBA00022879"/>
    </source>
</evidence>
<sequence length="845" mass="95870">MRVKGIRRNYQHWWKWGTMLLGILMICSAEQLWVTVYYGVPVWKEATTTLFCASDAKAYDTEVHNVWATHACVPTDPSPQEVILENVTEDFNMWKNNMVEQMHEDIKSLWDQSLRPCVKLTPLCVTLNCQDTTSNATIDGEREVMKNCSFNVTTGIRDRMQKENALFYELDVIPIDNSNTSYRLISCNTSVITQACPKVTFEPIPIHYCAPAGFAIIQCKDKKFNGTGTCKNVSSVQCTHGIRPVVSTQLLLNGSLAEEEVVIRSENISDNAKTIIVQLNQSVVINCTRPNNNTRKSIHIGPGQAFYATGDIIGDIRQAHCNLSRARWNDTLKQVVEKLREKFGNKTITFNTSAGGDPEIVMHSFNCGGEFFYCNTTALFNSTWNSTWNGTTETSGTEENGNITLPCRIKQIINMWQTVGKAMYAPPIRGQIRCSSNITGLLLTRDGGSSTNGTEIFRPGGGDMRDNWRSELYKYKVVKIEPLGVAPTKAKRRVVQREKRAVGLGALFLGFLGAAGSTMGAASLTLTVQARQLLSGIVQQQNNLLRAIEAQQHLLQLTVWGIKQLQARLLAVERYLKDQQLLGIWGCSGKHICTTTVPWNNSWSNKSLESIWDNMTWMEWDREINNYTTLIYTLLEESQTQQEKNEKELLELDKWASLWNWFDITKWLWYIKIFIMIVGGLIGLRIVFAVLSIVNRVRQGYSPLSFQILLPAPRGPDRPEGTEEEGGEKGRGRSERLVTGFLALIWDDLRNLCLFSYHRLRDLLLIVTRIVELLGRRGWEALKYWWNLLQYWGQEIKNSAVSLLNATAIAVAEGTDRVIELIQRIFRAILHIPRRIRQGLERALQ</sequence>
<evidence type="ECO:0000313" key="37">
    <source>
        <dbReference type="EMBL" id="ANC61063.1"/>
    </source>
</evidence>
<keyword evidence="18 32" id="KW-0946">Virion</keyword>
<evidence type="ECO:0000256" key="27">
    <source>
        <dbReference type="ARBA" id="ARBA00023157"/>
    </source>
</evidence>
<evidence type="ECO:0000256" key="5">
    <source>
        <dbReference type="ARBA" id="ARBA00004578"/>
    </source>
</evidence>
<dbReference type="Gene3D" id="1.10.287.210">
    <property type="match status" value="1"/>
</dbReference>
<comment type="domain">
    <text evidence="32">The YXXL motif is involved in determining the exact site of viral release at the surface of infected mononuclear cells and promotes endocytosis. YXXL and di-leucine endocytosis motifs interact directly or indirectly with the clathrin adapter complexes, opperate independently, and their activities are not additive.</text>
</comment>
<keyword evidence="30 32" id="KW-0449">Lipoprotein</keyword>
<evidence type="ECO:0000256" key="15">
    <source>
        <dbReference type="ARBA" id="ARBA00022703"/>
    </source>
</evidence>
<keyword evidence="17 32" id="KW-1161">Viral attachment to host cell</keyword>
<dbReference type="Gene3D" id="1.20.5.490">
    <property type="entry name" value="Single helix bin"/>
    <property type="match status" value="1"/>
</dbReference>
<feature type="lipid moiety-binding region" description="S-palmitoyl cysteine; by host" evidence="32">
    <location>
        <position position="753"/>
    </location>
</feature>
<evidence type="ECO:0000256" key="12">
    <source>
        <dbReference type="ARBA" id="ARBA00022595"/>
    </source>
</evidence>
<feature type="region of interest" description="V2" evidence="32">
    <location>
        <begin position="148"/>
        <end position="187"/>
    </location>
</feature>
<evidence type="ECO:0000256" key="11">
    <source>
        <dbReference type="ARBA" id="ARBA00022581"/>
    </source>
</evidence>
<dbReference type="GO" id="GO:0016020">
    <property type="term" value="C:membrane"/>
    <property type="evidence" value="ECO:0007669"/>
    <property type="project" value="UniProtKB-UniRule"/>
</dbReference>
<dbReference type="GO" id="GO:0019064">
    <property type="term" value="P:fusion of virus membrane with host plasma membrane"/>
    <property type="evidence" value="ECO:0007669"/>
    <property type="project" value="UniProtKB-UniRule"/>
</dbReference>
<dbReference type="Gene3D" id="2.170.40.20">
    <property type="entry name" value="Human immunodeficiency virus 1, Gp160, envelope glycoprotein"/>
    <property type="match status" value="2"/>
</dbReference>
<dbReference type="SUPFAM" id="SSF58069">
    <property type="entry name" value="Virus ectodomain"/>
    <property type="match status" value="1"/>
</dbReference>
<keyword evidence="28 32" id="KW-0325">Glycoprotein</keyword>
<dbReference type="SUPFAM" id="SSF56502">
    <property type="entry name" value="gp120 core"/>
    <property type="match status" value="2"/>
</dbReference>
<evidence type="ECO:0000256" key="1">
    <source>
        <dbReference type="ARBA" id="ARBA00004402"/>
    </source>
</evidence>
<dbReference type="FunFam" id="1.20.5.490:FF:000001">
    <property type="entry name" value="Envelope glycoprotein gp160"/>
    <property type="match status" value="1"/>
</dbReference>
<organismHost>
    <name type="scientific">Homo sapiens</name>
    <name type="common">Human</name>
    <dbReference type="NCBI Taxonomy" id="9606"/>
</organismHost>
<evidence type="ECO:0000256" key="18">
    <source>
        <dbReference type="ARBA" id="ARBA00022844"/>
    </source>
</evidence>
<evidence type="ECO:0000256" key="30">
    <source>
        <dbReference type="ARBA" id="ARBA00023288"/>
    </source>
</evidence>
<comment type="miscellaneous">
    <text evidence="32">HIV-1 lineages are divided in three main groups, M (for Major), O (for Outlier), and N (for New, or Non-M, Non-O). The vast majority of strains found worldwide belong to the group M. Group O seems to be endemic to and largely confined to Cameroon and neighboring countries in West Central Africa, where these viruses represent a small minority of HIV-1 strains. The group N is represented by a limited number of isolates from Cameroonian persons. The group M is further subdivided in 9 clades or subtypes (A to D, F to H, J and K).</text>
</comment>
<keyword evidence="12 32" id="KW-1162">Viral penetration into host cytoplasm</keyword>
<comment type="caution">
    <text evidence="32 33">Lacks conserved residue(s) required for the propagation of feature annotation.</text>
</comment>
<gene>
    <name evidence="32 37" type="primary">env</name>
</gene>
<keyword evidence="25 32" id="KW-0472">Membrane</keyword>
<feature type="region of interest" description="Disordered" evidence="34">
    <location>
        <begin position="712"/>
        <end position="732"/>
    </location>
</feature>
<keyword evidence="22 32" id="KW-1133">Transmembrane helix</keyword>
<feature type="region of interest" description="Immunosuppression" evidence="32">
    <location>
        <begin position="563"/>
        <end position="581"/>
    </location>
</feature>
<dbReference type="FunFam" id="2.170.40.20:FF:000002">
    <property type="entry name" value="Envelope glycoprotein gp160"/>
    <property type="match status" value="1"/>
</dbReference>
<feature type="site" description="Cleavage; by host furin" evidence="32">
    <location>
        <begin position="500"/>
        <end position="501"/>
    </location>
</feature>
<comment type="function">
    <text evidence="32">Envelope glycoprotein gp160: Oligomerizes in the host endoplasmic reticulum into predominantly trimers. In a second time, gp160 transits in the host Golgi, where glycosylation is completed. The precursor is then proteolytically cleaved in the trans-Golgi and thereby activated by cellular furin or furin-like proteases to produce gp120 and gp41.</text>
</comment>
<keyword evidence="7 32" id="KW-1168">Fusion of virus membrane with host membrane</keyword>
<feature type="coiled-coil region" evidence="32">
    <location>
        <begin position="622"/>
        <end position="656"/>
    </location>
</feature>
<dbReference type="InterPro" id="IPR036377">
    <property type="entry name" value="Gp120_core_sf"/>
</dbReference>
<feature type="domain" description="Retroviral envelope protein GP41-like" evidence="36">
    <location>
        <begin position="519"/>
        <end position="708"/>
    </location>
</feature>
<evidence type="ECO:0000256" key="16">
    <source>
        <dbReference type="ARBA" id="ARBA00022729"/>
    </source>
</evidence>
<dbReference type="GO" id="GO:0019031">
    <property type="term" value="C:viral envelope"/>
    <property type="evidence" value="ECO:0007669"/>
    <property type="project" value="UniProtKB-KW"/>
</dbReference>
<dbReference type="GO" id="GO:1903908">
    <property type="term" value="P:positive regulation of plasma membrane raft polarization"/>
    <property type="evidence" value="ECO:0007669"/>
    <property type="project" value="UniProtKB-UniRule"/>
</dbReference>
<keyword evidence="10 32" id="KW-1165">Clathrin-mediated endocytosis of virus by host</keyword>
<evidence type="ECO:0000256" key="26">
    <source>
        <dbReference type="ARBA" id="ARBA00023139"/>
    </source>
</evidence>
<dbReference type="GO" id="GO:0055036">
    <property type="term" value="C:virion membrane"/>
    <property type="evidence" value="ECO:0007669"/>
    <property type="project" value="UniProtKB-SubCell"/>
</dbReference>
<comment type="function">
    <text evidence="32">Surface protein gp120: Attaches the virus to the host lymphoid cell by binding to the primary receptor CD4. This interaction induces a structural rearrangement creating a high affinity binding site for a chemokine coreceptor like CXCR4 and/or CCR5. Acts as a ligand for CD209/DC-SIGN and CLEC4M/DC-SIGNR, which are respectively found on dendritic cells (DCs), and on endothelial cells of liver sinusoids and lymph node sinuses. These interactions allow capture of viral particles at mucosal surfaces by these cells and subsequent transmission to permissive cells. HIV subverts the migration properties of dendritic cells to gain access to CD4+ T-cells in lymph nodes. Virus transmission to permissive T-cells occurs either in trans (without DCs infection, through viral capture and transmission), or in cis (following DCs productive infection, through the usual CD4-gp120 interaction), thereby inducing a robust infection. In trans infection, bound virions remain infectious over days and it is proposed that they are not degraded, but protected in non-lysosomal acidic organelles within the DCs close to the cell membrane thus contributing to the viral infectious potential during DCs' migration from the periphery to the lymphoid tissues. On arrival at lymphoid tissues, intact virions recycle back to DCs' cell surface allowing virus transmission to CD4+ T-cells.</text>
</comment>
<feature type="region of interest" description="V5" evidence="32">
    <location>
        <begin position="450"/>
        <end position="460"/>
    </location>
</feature>
<evidence type="ECO:0000256" key="4">
    <source>
        <dbReference type="ARBA" id="ARBA00004563"/>
    </source>
</evidence>
<evidence type="ECO:0000256" key="6">
    <source>
        <dbReference type="ARBA" id="ARBA00004650"/>
    </source>
</evidence>
<comment type="function">
    <text evidence="32">Transmembrane protein gp41: Acts as a class I viral fusion protein. Under the current model, the protein has at least 3 conformational states: pre-fusion native state, pre-hairpin intermediate state, and post-fusion hairpin state. During fusion of viral and target intracellular membranes, the coiled coil regions (heptad repeats) assume a trimer-of-hairpins structure, positioning the fusion peptide in close proximity to the C-terminal region of the ectodomain. The formation of this structure appears to drive apposition and subsequent fusion of viral and target cell membranes. Complete fusion occurs in host cell endosomes and is dynamin-dependent, however some lipid transfer might occur at the plasma membrane. The virus undergoes clathrin-dependent internalization long before endosomal fusion, thus minimizing the surface exposure of conserved viral epitopes during fusion and reducing the efficacy of inhibitors targeting these epitopes. Membranes fusion leads to delivery of the nucleocapsid into the cytoplasm.</text>
</comment>
<keyword evidence="23 32" id="KW-1039">Host endosome</keyword>
<dbReference type="GO" id="GO:0075512">
    <property type="term" value="P:clathrin-dependent endocytosis of virus by host cell"/>
    <property type="evidence" value="ECO:0007669"/>
    <property type="project" value="UniProtKB-UniRule"/>
</dbReference>
<evidence type="ECO:0000256" key="22">
    <source>
        <dbReference type="ARBA" id="ARBA00022989"/>
    </source>
</evidence>
<comment type="subcellular location">
    <subcellularLocation>
        <location evidence="3">Host cell membrane</location>
        <topology evidence="3">Peripheral membrane protein</topology>
    </subcellularLocation>
    <subcellularLocation>
        <location evidence="1">Host cell membrane</location>
        <topology evidence="1">Single-pass type I membrane protein</topology>
    </subcellularLocation>
    <subcellularLocation>
        <location evidence="2">Host endosome membrane</location>
        <topology evidence="2">Peripheral membrane protein</topology>
    </subcellularLocation>
    <subcellularLocation>
        <location evidence="5">Host endosome membrane</location>
        <topology evidence="5">Single-pass type I membrane protein</topology>
    </subcellularLocation>
    <subcellularLocation>
        <location evidence="6">Virion membrane</location>
        <topology evidence="6">Peripheral membrane protein</topology>
    </subcellularLocation>
    <subcellularLocation>
        <location evidence="4">Virion membrane</location>
        <topology evidence="4">Single-pass type I membrane protein</topology>
    </subcellularLocation>
</comment>
<dbReference type="GO" id="GO:0019062">
    <property type="term" value="P:virion attachment to host cell"/>
    <property type="evidence" value="ECO:0007669"/>
    <property type="project" value="UniProtKB-UniRule"/>
</dbReference>
<dbReference type="GO" id="GO:0005198">
    <property type="term" value="F:structural molecule activity"/>
    <property type="evidence" value="ECO:0007669"/>
    <property type="project" value="UniProtKB-UniRule"/>
</dbReference>
<feature type="region of interest" description="V4" evidence="32">
    <location>
        <begin position="374"/>
        <end position="407"/>
    </location>
</feature>
<evidence type="ECO:0000256" key="19">
    <source>
        <dbReference type="ARBA" id="ARBA00022870"/>
    </source>
</evidence>
<evidence type="ECO:0000256" key="28">
    <source>
        <dbReference type="ARBA" id="ARBA00023180"/>
    </source>
</evidence>
<dbReference type="GO" id="GO:1903911">
    <property type="term" value="P:positive regulation of receptor clustering"/>
    <property type="evidence" value="ECO:0007669"/>
    <property type="project" value="UniProtKB-UniRule"/>
</dbReference>
<evidence type="ECO:0000256" key="31">
    <source>
        <dbReference type="ARBA" id="ARBA00023296"/>
    </source>
</evidence>
<comment type="domain">
    <text evidence="32">Some of the most genetically diverse regions of the viral genome are present in Env. They are called variable regions 1 through 5 (V1 through V5). Coreceptor usage of gp120 is determined mainly by the primary structure of the third variable region (V3) in the outer domain of gp120. The sequence of V3 determines which coreceptor, CCR5 and/or CXCR4 (corresponding to R5/macrophage, X4/T cell and R5X4/T cell and macrophage tropism), is used to trigger the fusion potential of the Env complex, and hence which cells the virus can infect. Binding to CCR5 involves a region adjacent in addition to V3.</text>
</comment>
<evidence type="ECO:0000256" key="21">
    <source>
        <dbReference type="ARBA" id="ARBA00022890"/>
    </source>
</evidence>
<feature type="domain" description="Human immunodeficiency virus 1 envelope glycoprotein Gp120" evidence="35">
    <location>
        <begin position="32"/>
        <end position="138"/>
    </location>
</feature>
<evidence type="ECO:0000256" key="14">
    <source>
        <dbReference type="ARBA" id="ARBA00022692"/>
    </source>
</evidence>
<evidence type="ECO:0000256" key="33">
    <source>
        <dbReference type="RuleBase" id="RU363095"/>
    </source>
</evidence>
<evidence type="ECO:0000256" key="34">
    <source>
        <dbReference type="SAM" id="MobiDB-lite"/>
    </source>
</evidence>
<keyword evidence="19 32" id="KW-1043">Host membrane</keyword>
<feature type="disulfide bond" evidence="32">
    <location>
        <begin position="219"/>
        <end position="230"/>
    </location>
</feature>
<evidence type="ECO:0000256" key="29">
    <source>
        <dbReference type="ARBA" id="ARBA00023280"/>
    </source>
</evidence>
<evidence type="ECO:0000256" key="10">
    <source>
        <dbReference type="ARBA" id="ARBA00022570"/>
    </source>
</evidence>
<keyword evidence="31 32" id="KW-1160">Virus entry into host cell</keyword>